<dbReference type="InterPro" id="IPR040213">
    <property type="entry name" value="GIR2-like"/>
</dbReference>
<protein>
    <submittedName>
        <fullName evidence="4">Uncharacterized protein LOC34617472</fullName>
    </submittedName>
</protein>
<feature type="compositionally biased region" description="Acidic residues" evidence="1">
    <location>
        <begin position="255"/>
        <end position="264"/>
    </location>
</feature>
<keyword evidence="3" id="KW-1185">Reference proteome</keyword>
<feature type="compositionally biased region" description="Acidic residues" evidence="1">
    <location>
        <begin position="235"/>
        <end position="244"/>
    </location>
</feature>
<dbReference type="GeneID" id="34617472"/>
<gene>
    <name evidence="4" type="primary">LOC34617472</name>
</gene>
<dbReference type="InterPro" id="IPR006575">
    <property type="entry name" value="RWD_dom"/>
</dbReference>
<feature type="region of interest" description="Disordered" evidence="1">
    <location>
        <begin position="140"/>
        <end position="183"/>
    </location>
</feature>
<dbReference type="PANTHER" id="PTHR12292">
    <property type="entry name" value="RWD DOMAIN-CONTAINING PROTEIN"/>
    <property type="match status" value="1"/>
</dbReference>
<dbReference type="OrthoDB" id="277175at2759"/>
<organism evidence="3 4">
    <name type="scientific">Cyclospora cayetanensis</name>
    <dbReference type="NCBI Taxonomy" id="88456"/>
    <lineage>
        <taxon>Eukaryota</taxon>
        <taxon>Sar</taxon>
        <taxon>Alveolata</taxon>
        <taxon>Apicomplexa</taxon>
        <taxon>Conoidasida</taxon>
        <taxon>Coccidia</taxon>
        <taxon>Eucoccidiorida</taxon>
        <taxon>Eimeriorina</taxon>
        <taxon>Eimeriidae</taxon>
        <taxon>Cyclospora</taxon>
    </lineage>
</organism>
<evidence type="ECO:0000259" key="2">
    <source>
        <dbReference type="PROSITE" id="PS50908"/>
    </source>
</evidence>
<reference evidence="4" key="1">
    <citation type="submission" date="2025-08" db="UniProtKB">
        <authorList>
            <consortium name="RefSeq"/>
        </authorList>
    </citation>
    <scope>IDENTIFICATION</scope>
</reference>
<dbReference type="Pfam" id="PF05773">
    <property type="entry name" value="RWD"/>
    <property type="match status" value="1"/>
</dbReference>
<name>A0A6P6RZY4_9EIME</name>
<evidence type="ECO:0000313" key="4">
    <source>
        <dbReference type="RefSeq" id="XP_026192922.1"/>
    </source>
</evidence>
<proteinExistence type="predicted"/>
<dbReference type="CDD" id="cd23823">
    <property type="entry name" value="RWD_GCN2"/>
    <property type="match status" value="1"/>
</dbReference>
<sequence length="264" mass="29796">MPSSQGNLQEQADEMEALSALLPHEGEFLQLSPTSCVIRMLPFGERGEGDPENRVMVKMRFSFPPEYPDTLPEWSFESWRGFQEEELNNLKKEIELDMQRNLRSPMLFSIAELAVEWLRERNAPPKSMYDQMMSRQNVGCSEEVEDAYDSEKRSEDAAGVHQSENENSVEGRRGPSEKTLCAASERCTKQEFEAWASAFQLEMQQKNIWKGLAGKGVKTGRQIFLENAAAASAAADEEGDDAEASGENPRLFEDGDKDELPEDE</sequence>
<feature type="domain" description="RWD" evidence="2">
    <location>
        <begin position="13"/>
        <end position="121"/>
    </location>
</feature>
<feature type="region of interest" description="Disordered" evidence="1">
    <location>
        <begin position="229"/>
        <end position="264"/>
    </location>
</feature>
<accession>A0A6P6RZY4</accession>
<feature type="compositionally biased region" description="Basic and acidic residues" evidence="1">
    <location>
        <begin position="149"/>
        <end position="158"/>
    </location>
</feature>
<dbReference type="Gene3D" id="3.10.110.10">
    <property type="entry name" value="Ubiquitin Conjugating Enzyme"/>
    <property type="match status" value="1"/>
</dbReference>
<dbReference type="Proteomes" id="UP000515125">
    <property type="component" value="Unplaced"/>
</dbReference>
<dbReference type="RefSeq" id="XP_026192922.1">
    <property type="nucleotide sequence ID" value="XM_026337137.1"/>
</dbReference>
<evidence type="ECO:0000313" key="3">
    <source>
        <dbReference type="Proteomes" id="UP000515125"/>
    </source>
</evidence>
<dbReference type="SUPFAM" id="SSF54495">
    <property type="entry name" value="UBC-like"/>
    <property type="match status" value="1"/>
</dbReference>
<evidence type="ECO:0000256" key="1">
    <source>
        <dbReference type="SAM" id="MobiDB-lite"/>
    </source>
</evidence>
<dbReference type="PROSITE" id="PS50908">
    <property type="entry name" value="RWD"/>
    <property type="match status" value="1"/>
</dbReference>
<dbReference type="InterPro" id="IPR016135">
    <property type="entry name" value="UBQ-conjugating_enzyme/RWD"/>
</dbReference>
<dbReference type="AlphaFoldDB" id="A0A6P6RZY4"/>
<dbReference type="SMART" id="SM00591">
    <property type="entry name" value="RWD"/>
    <property type="match status" value="1"/>
</dbReference>